<dbReference type="Gene3D" id="1.10.10.10">
    <property type="entry name" value="Winged helix-like DNA-binding domain superfamily/Winged helix DNA-binding domain"/>
    <property type="match status" value="1"/>
</dbReference>
<dbReference type="GO" id="GO:0045892">
    <property type="term" value="P:negative regulation of DNA-templated transcription"/>
    <property type="evidence" value="ECO:0007669"/>
    <property type="project" value="TreeGrafter"/>
</dbReference>
<proteinExistence type="predicted"/>
<feature type="region of interest" description="Disordered" evidence="4">
    <location>
        <begin position="13"/>
        <end position="46"/>
    </location>
</feature>
<feature type="domain" description="HTH iclR-type" evidence="5">
    <location>
        <begin position="49"/>
        <end position="109"/>
    </location>
</feature>
<accession>A0A345XPV4</accession>
<keyword evidence="1" id="KW-0805">Transcription regulation</keyword>
<keyword evidence="2" id="KW-0238">DNA-binding</keyword>
<dbReference type="InterPro" id="IPR029016">
    <property type="entry name" value="GAF-like_dom_sf"/>
</dbReference>
<dbReference type="SMART" id="SM00346">
    <property type="entry name" value="HTH_ICLR"/>
    <property type="match status" value="1"/>
</dbReference>
<dbReference type="EMBL" id="CP031320">
    <property type="protein sequence ID" value="AXK33670.1"/>
    <property type="molecule type" value="Genomic_DNA"/>
</dbReference>
<dbReference type="KEGG" id="sarm:DVA86_14405"/>
<dbReference type="GO" id="GO:0003677">
    <property type="term" value="F:DNA binding"/>
    <property type="evidence" value="ECO:0007669"/>
    <property type="project" value="UniProtKB-KW"/>
</dbReference>
<dbReference type="PROSITE" id="PS51077">
    <property type="entry name" value="HTH_ICLR"/>
    <property type="match status" value="1"/>
</dbReference>
<evidence type="ECO:0000256" key="4">
    <source>
        <dbReference type="SAM" id="MobiDB-lite"/>
    </source>
</evidence>
<evidence type="ECO:0000256" key="1">
    <source>
        <dbReference type="ARBA" id="ARBA00023015"/>
    </source>
</evidence>
<feature type="compositionally biased region" description="Low complexity" evidence="4">
    <location>
        <begin position="24"/>
        <end position="35"/>
    </location>
</feature>
<dbReference type="InterPro" id="IPR036388">
    <property type="entry name" value="WH-like_DNA-bd_sf"/>
</dbReference>
<evidence type="ECO:0000256" key="2">
    <source>
        <dbReference type="ARBA" id="ARBA00023125"/>
    </source>
</evidence>
<dbReference type="PROSITE" id="PS51078">
    <property type="entry name" value="ICLR_ED"/>
    <property type="match status" value="1"/>
</dbReference>
<dbReference type="Pfam" id="PF09339">
    <property type="entry name" value="HTH_IclR"/>
    <property type="match status" value="1"/>
</dbReference>
<evidence type="ECO:0000313" key="8">
    <source>
        <dbReference type="Proteomes" id="UP000254425"/>
    </source>
</evidence>
<dbReference type="InterPro" id="IPR005471">
    <property type="entry name" value="Tscrpt_reg_IclR_N"/>
</dbReference>
<dbReference type="PANTHER" id="PTHR30136:SF35">
    <property type="entry name" value="HTH-TYPE TRANSCRIPTIONAL REGULATOR RV1719"/>
    <property type="match status" value="1"/>
</dbReference>
<sequence length="295" mass="30880">MLHWGADIRRGLGPVESEVEPGADESAPAGAAGPAGPAGSGESGAKAPVRSVARAVDILLALGSGPRRLADISAEASLSKTTAYRILSTLRQKGMVLQDETNGEYRLGPACFHVMSSVVSGHAGFPFDANLDLEELRTRTQETVTVHVRAGLSRICIQELPSPQAIRYTAGLGASAGIHVGSAGKVLLAFMPRDERESLLGTLEPRPMTSTTVTDLDELRRQLAAVAERGTAFSAGERVSGAVGVSAPVFDGAGAVIAALSVLGPAARINDERLKEFEELVRETAERITARILPR</sequence>
<dbReference type="Proteomes" id="UP000254425">
    <property type="component" value="Chromosome"/>
</dbReference>
<keyword evidence="3" id="KW-0804">Transcription</keyword>
<dbReference type="GO" id="GO:0003700">
    <property type="term" value="F:DNA-binding transcription factor activity"/>
    <property type="evidence" value="ECO:0007669"/>
    <property type="project" value="TreeGrafter"/>
</dbReference>
<evidence type="ECO:0000256" key="3">
    <source>
        <dbReference type="ARBA" id="ARBA00023163"/>
    </source>
</evidence>
<protein>
    <submittedName>
        <fullName evidence="7">IclR family transcriptional regulator</fullName>
    </submittedName>
</protein>
<keyword evidence="8" id="KW-1185">Reference proteome</keyword>
<feature type="domain" description="IclR-ED" evidence="6">
    <location>
        <begin position="103"/>
        <end position="294"/>
    </location>
</feature>
<organism evidence="7 8">
    <name type="scientific">Streptomyces armeniacus</name>
    <dbReference type="NCBI Taxonomy" id="83291"/>
    <lineage>
        <taxon>Bacteria</taxon>
        <taxon>Bacillati</taxon>
        <taxon>Actinomycetota</taxon>
        <taxon>Actinomycetes</taxon>
        <taxon>Kitasatosporales</taxon>
        <taxon>Streptomycetaceae</taxon>
        <taxon>Streptomyces</taxon>
    </lineage>
</organism>
<evidence type="ECO:0000259" key="6">
    <source>
        <dbReference type="PROSITE" id="PS51078"/>
    </source>
</evidence>
<evidence type="ECO:0000259" key="5">
    <source>
        <dbReference type="PROSITE" id="PS51077"/>
    </source>
</evidence>
<dbReference type="AlphaFoldDB" id="A0A345XPV4"/>
<dbReference type="InterPro" id="IPR014757">
    <property type="entry name" value="Tscrpt_reg_IclR_C"/>
</dbReference>
<gene>
    <name evidence="7" type="ORF">DVA86_14405</name>
</gene>
<dbReference type="InterPro" id="IPR050707">
    <property type="entry name" value="HTH_MetabolicPath_Reg"/>
</dbReference>
<reference evidence="7 8" key="1">
    <citation type="submission" date="2018-07" db="EMBL/GenBank/DDBJ databases">
        <title>Draft genome of the type strain Streptomyces armeniacus ATCC 15676.</title>
        <authorList>
            <person name="Labana P."/>
            <person name="Gosse J.T."/>
            <person name="Boddy C.N."/>
        </authorList>
    </citation>
    <scope>NUCLEOTIDE SEQUENCE [LARGE SCALE GENOMIC DNA]</scope>
    <source>
        <strain evidence="7 8">ATCC 15676</strain>
    </source>
</reference>
<name>A0A345XPV4_9ACTN</name>
<evidence type="ECO:0000313" key="7">
    <source>
        <dbReference type="EMBL" id="AXK33670.1"/>
    </source>
</evidence>
<dbReference type="SUPFAM" id="SSF55781">
    <property type="entry name" value="GAF domain-like"/>
    <property type="match status" value="1"/>
</dbReference>
<dbReference type="Pfam" id="PF01614">
    <property type="entry name" value="IclR_C"/>
    <property type="match status" value="1"/>
</dbReference>
<dbReference type="SUPFAM" id="SSF46785">
    <property type="entry name" value="Winged helix' DNA-binding domain"/>
    <property type="match status" value="1"/>
</dbReference>
<dbReference type="Gene3D" id="3.30.450.40">
    <property type="match status" value="1"/>
</dbReference>
<dbReference type="PANTHER" id="PTHR30136">
    <property type="entry name" value="HELIX-TURN-HELIX TRANSCRIPTIONAL REGULATOR, ICLR FAMILY"/>
    <property type="match status" value="1"/>
</dbReference>
<dbReference type="InterPro" id="IPR036390">
    <property type="entry name" value="WH_DNA-bd_sf"/>
</dbReference>